<evidence type="ECO:0000256" key="8">
    <source>
        <dbReference type="ARBA" id="ARBA00023292"/>
    </source>
</evidence>
<dbReference type="Gene3D" id="2.170.300.10">
    <property type="entry name" value="Tie2 ligand-binding domain superfamily"/>
    <property type="match status" value="1"/>
</dbReference>
<feature type="chain" id="PRO_5007585191" evidence="11">
    <location>
        <begin position="24"/>
        <end position="1184"/>
    </location>
</feature>
<keyword evidence="5" id="KW-0272">Extracellular matrix</keyword>
<dbReference type="STRING" id="8496.A0A151MI77"/>
<dbReference type="InterPro" id="IPR050440">
    <property type="entry name" value="Laminin/Netrin_ECM"/>
</dbReference>
<evidence type="ECO:0000313" key="14">
    <source>
        <dbReference type="EMBL" id="KYO24238.1"/>
    </source>
</evidence>
<dbReference type="PROSITE" id="PS50027">
    <property type="entry name" value="EGF_LAM_2"/>
    <property type="match status" value="3"/>
</dbReference>
<keyword evidence="8 9" id="KW-0424">Laminin EGF-like domain</keyword>
<feature type="domain" description="Laminin IV type A" evidence="13">
    <location>
        <begin position="215"/>
        <end position="383"/>
    </location>
</feature>
<dbReference type="KEGG" id="amj:102577248"/>
<dbReference type="SUPFAM" id="SSF57196">
    <property type="entry name" value="EGF/Laminin"/>
    <property type="match status" value="4"/>
</dbReference>
<sequence>MTLCRLLTLSCFSVCLFLPAATGTRERGVCDCNGKSRQCIFDQDLLRETGNGFRCLNCMDNTDGVRCEGCKEGFYHQQNGERCLPCSCNPRGSLSPQCDNHGQCSCKPGMTGEKCDRCELEFTFLSGAGSRGDGQLPSSQCACDPAGSTGHCISGRCFCKTGATGEQCDRCKLGYYNLDAGNPEGCSQCFCYGHSTTCSSAENYSVHKITSNFQQDAEGWRGVYIDGSLVELQWSPRHRDVFITAKRPEPIYFLAPAKFLGNQQLSYGQTLSFDYRVNQGGRHPSPCDVVLEGAGLRVTAPLLPHGKLLPCGISKTYTFRLDEHSSSRWSPKLSYFEYHRLLGNLTALRIRATFGVYGTGYMDNVTWVSAQPTSGAPVTWVEQCKCPTGYQGQFCERCAPRYKRESPSLGPFSTCVPCSCQGALNCDPDTGECHSGDAYTDPRTSCQLGYYRDPRNPQSCQRCPCSKGQGCSMVPGTKEVTCHNCPAGVTGSACKLCEDGYFGDLLGRNGPAKPCQPCQCNGNIDPNAVGNCNRLTGECLKCLYNTAGFHCDRCKDGFFGNPLASNPEDKCQACNCSSIGSEPQTCRSDGSCICNPGFEGPDCEHTHCPDCYNQVKAQVDQYLQQLQALEVLFSHGHFGQGAANNGELEGKMQLIEETLRAILREALSLQTSDKSLEGQVSKMKGQEAGYQRRLDDIKVTLERMKVLGNQYQRQVRDIQGLLERAQVTLEQTKVTLSGVYIPSSNLPGGSSRFMILAQEALRLANSHMQAANAIEQAAKAAKDDSDQALELVRSAVSGGGILANSMQGLLRKYDETKSLASELEAAASRSTADADGAYQGSLLLLNSLSRLAKIDTGSFQGEATRLRQEANVLMGLVDTYMAEYRQLQSNTRSWEEDIKQLLQRGEGERVALIQLLSRANLAKTRAQQALSAGNATFSEVDRVLKNLRESNLQVDDKRREAEDAMSRLPLISSLVTGANEQAGRAERALGNAASHAKSARTMAGEAKEITSGIQQEIKHVRLEANRTADSVLALEKEIAALLHTVSEREGEFLRKEQEIATDAITVQEIVQEAQSSHARAQGAGTAIQETLTALEDLLYLINQPGTVDEEALNTLELNLSKAKTKSSQLKQQLSELEKTSSMQKLRIQMLERSISEILADIENLEEIRKNLPPGCYNTKPIERP</sequence>
<accession>A0A151MI77</accession>
<keyword evidence="2" id="KW-0964">Secreted</keyword>
<dbReference type="FunFam" id="2.10.25.10:FF:000174">
    <property type="entry name" value="Laminin subunit gamma-1"/>
    <property type="match status" value="1"/>
</dbReference>
<dbReference type="SMART" id="SM00181">
    <property type="entry name" value="EGF"/>
    <property type="match status" value="5"/>
</dbReference>
<feature type="domain" description="Laminin EGF-like" evidence="12">
    <location>
        <begin position="141"/>
        <end position="188"/>
    </location>
</feature>
<evidence type="ECO:0000256" key="11">
    <source>
        <dbReference type="SAM" id="SignalP"/>
    </source>
</evidence>
<dbReference type="SMART" id="SM00180">
    <property type="entry name" value="EGF_Lam"/>
    <property type="match status" value="7"/>
</dbReference>
<dbReference type="CTD" id="3918"/>
<feature type="signal peptide" evidence="11">
    <location>
        <begin position="1"/>
        <end position="23"/>
    </location>
</feature>
<feature type="domain" description="Laminin EGF-like" evidence="12">
    <location>
        <begin position="86"/>
        <end position="137"/>
    </location>
</feature>
<keyword evidence="7" id="KW-0325">Glycoprotein</keyword>
<dbReference type="PRINTS" id="PR00011">
    <property type="entry name" value="EGFLAMININ"/>
</dbReference>
<dbReference type="GeneID" id="102577248"/>
<comment type="caution">
    <text evidence="14">The sequence shown here is derived from an EMBL/GenBank/DDBJ whole genome shotgun (WGS) entry which is preliminary data.</text>
</comment>
<dbReference type="EMBL" id="AKHW03006099">
    <property type="protein sequence ID" value="KYO24238.1"/>
    <property type="molecule type" value="Genomic_DNA"/>
</dbReference>
<dbReference type="PROSITE" id="PS51115">
    <property type="entry name" value="LAMININ_IVA"/>
    <property type="match status" value="1"/>
</dbReference>
<dbReference type="InterPro" id="IPR002049">
    <property type="entry name" value="LE_dom"/>
</dbReference>
<comment type="subcellular location">
    <subcellularLocation>
        <location evidence="1">Secreted</location>
        <location evidence="1">Extracellular space</location>
        <location evidence="1">Extracellular matrix</location>
        <location evidence="1">Basement membrane</location>
    </subcellularLocation>
</comment>
<dbReference type="Pfam" id="PF00053">
    <property type="entry name" value="EGF_laminin"/>
    <property type="match status" value="7"/>
</dbReference>
<evidence type="ECO:0000256" key="2">
    <source>
        <dbReference type="ARBA" id="ARBA00022525"/>
    </source>
</evidence>
<dbReference type="eggNOG" id="KOG1836">
    <property type="taxonomic scope" value="Eukaryota"/>
</dbReference>
<dbReference type="InterPro" id="IPR000742">
    <property type="entry name" value="EGF"/>
</dbReference>
<evidence type="ECO:0000256" key="7">
    <source>
        <dbReference type="ARBA" id="ARBA00023180"/>
    </source>
</evidence>
<gene>
    <name evidence="14" type="primary">LAMC1</name>
    <name evidence="14" type="ORF">Y1Q_0004280</name>
</gene>
<keyword evidence="6 9" id="KW-1015">Disulfide bond</keyword>
<feature type="coiled-coil region" evidence="10">
    <location>
        <begin position="940"/>
        <end position="967"/>
    </location>
</feature>
<evidence type="ECO:0000256" key="5">
    <source>
        <dbReference type="ARBA" id="ARBA00022869"/>
    </source>
</evidence>
<dbReference type="OrthoDB" id="430826at2759"/>
<evidence type="ECO:0000256" key="10">
    <source>
        <dbReference type="SAM" id="Coils"/>
    </source>
</evidence>
<keyword evidence="5" id="KW-0084">Basement membrane</keyword>
<keyword evidence="10" id="KW-0175">Coiled coil</keyword>
<evidence type="ECO:0000259" key="12">
    <source>
        <dbReference type="PROSITE" id="PS50027"/>
    </source>
</evidence>
<feature type="domain" description="Laminin EGF-like" evidence="12">
    <location>
        <begin position="518"/>
        <end position="573"/>
    </location>
</feature>
<feature type="disulfide bond" evidence="9">
    <location>
        <begin position="542"/>
        <end position="551"/>
    </location>
</feature>
<dbReference type="Pfam" id="PF00052">
    <property type="entry name" value="Laminin_B"/>
    <property type="match status" value="1"/>
</dbReference>
<evidence type="ECO:0000259" key="13">
    <source>
        <dbReference type="PROSITE" id="PS51115"/>
    </source>
</evidence>
<feature type="disulfide bond" evidence="9">
    <location>
        <begin position="86"/>
        <end position="98"/>
    </location>
</feature>
<evidence type="ECO:0000256" key="3">
    <source>
        <dbReference type="ARBA" id="ARBA00022729"/>
    </source>
</evidence>
<dbReference type="Gene3D" id="2.10.25.10">
    <property type="entry name" value="Laminin"/>
    <property type="match status" value="4"/>
</dbReference>
<evidence type="ECO:0000256" key="4">
    <source>
        <dbReference type="ARBA" id="ARBA00022737"/>
    </source>
</evidence>
<evidence type="ECO:0000313" key="15">
    <source>
        <dbReference type="Proteomes" id="UP000050525"/>
    </source>
</evidence>
<feature type="disulfide bond" evidence="9">
    <location>
        <begin position="106"/>
        <end position="115"/>
    </location>
</feature>
<feature type="coiled-coil region" evidence="10">
    <location>
        <begin position="612"/>
        <end position="665"/>
    </location>
</feature>
<protein>
    <submittedName>
        <fullName evidence="14">Laminin subunit gamma-1</fullName>
    </submittedName>
</protein>
<dbReference type="SMART" id="SM00281">
    <property type="entry name" value="LamB"/>
    <property type="match status" value="1"/>
</dbReference>
<dbReference type="GO" id="GO:0009887">
    <property type="term" value="P:animal organ morphogenesis"/>
    <property type="evidence" value="ECO:0007669"/>
    <property type="project" value="TreeGrafter"/>
</dbReference>
<name>A0A151MI77_ALLMI</name>
<reference evidence="14 15" key="1">
    <citation type="journal article" date="2012" name="Genome Biol.">
        <title>Sequencing three crocodilian genomes to illuminate the evolution of archosaurs and amniotes.</title>
        <authorList>
            <person name="St John J.A."/>
            <person name="Braun E.L."/>
            <person name="Isberg S.R."/>
            <person name="Miles L.G."/>
            <person name="Chong A.Y."/>
            <person name="Gongora J."/>
            <person name="Dalzell P."/>
            <person name="Moran C."/>
            <person name="Bed'hom B."/>
            <person name="Abzhanov A."/>
            <person name="Burgess S.C."/>
            <person name="Cooksey A.M."/>
            <person name="Castoe T.A."/>
            <person name="Crawford N.G."/>
            <person name="Densmore L.D."/>
            <person name="Drew J.C."/>
            <person name="Edwards S.V."/>
            <person name="Faircloth B.C."/>
            <person name="Fujita M.K."/>
            <person name="Greenwold M.J."/>
            <person name="Hoffmann F.G."/>
            <person name="Howard J.M."/>
            <person name="Iguchi T."/>
            <person name="Janes D.E."/>
            <person name="Khan S.Y."/>
            <person name="Kohno S."/>
            <person name="de Koning A.J."/>
            <person name="Lance S.L."/>
            <person name="McCarthy F.M."/>
            <person name="McCormack J.E."/>
            <person name="Merchant M.E."/>
            <person name="Peterson D.G."/>
            <person name="Pollock D.D."/>
            <person name="Pourmand N."/>
            <person name="Raney B.J."/>
            <person name="Roessler K.A."/>
            <person name="Sanford J.R."/>
            <person name="Sawyer R.H."/>
            <person name="Schmidt C.J."/>
            <person name="Triplett E.W."/>
            <person name="Tuberville T.D."/>
            <person name="Venegas-Anaya M."/>
            <person name="Howard J.T."/>
            <person name="Jarvis E.D."/>
            <person name="Guillette L.J.Jr."/>
            <person name="Glenn T.C."/>
            <person name="Green R.E."/>
            <person name="Ray D.A."/>
        </authorList>
    </citation>
    <scope>NUCLEOTIDE SEQUENCE [LARGE SCALE GENOMIC DNA]</scope>
    <source>
        <strain evidence="14">KSC_2009_1</strain>
    </source>
</reference>
<comment type="caution">
    <text evidence="9">Lacks conserved residue(s) required for the propagation of feature annotation.</text>
</comment>
<dbReference type="PANTHER" id="PTHR10574:SF313">
    <property type="entry name" value="LAMININ SUBUNIT GAMMA-2"/>
    <property type="match status" value="1"/>
</dbReference>
<proteinExistence type="predicted"/>
<evidence type="ECO:0000256" key="9">
    <source>
        <dbReference type="PROSITE-ProRule" id="PRU00460"/>
    </source>
</evidence>
<keyword evidence="15" id="KW-1185">Reference proteome</keyword>
<evidence type="ECO:0000256" key="6">
    <source>
        <dbReference type="ARBA" id="ARBA00023157"/>
    </source>
</evidence>
<feature type="disulfide bond" evidence="9">
    <location>
        <begin position="159"/>
        <end position="168"/>
    </location>
</feature>
<dbReference type="PANTHER" id="PTHR10574">
    <property type="entry name" value="NETRIN/LAMININ-RELATED"/>
    <property type="match status" value="1"/>
</dbReference>
<dbReference type="GO" id="GO:0007411">
    <property type="term" value="P:axon guidance"/>
    <property type="evidence" value="ECO:0007669"/>
    <property type="project" value="TreeGrafter"/>
</dbReference>
<dbReference type="FunFam" id="2.10.25.10:FF:000533">
    <property type="entry name" value="Laminin subunit gamma 2"/>
    <property type="match status" value="1"/>
</dbReference>
<dbReference type="PROSITE" id="PS01248">
    <property type="entry name" value="EGF_LAM_1"/>
    <property type="match status" value="3"/>
</dbReference>
<dbReference type="FunFam" id="2.10.25.10:FF:000094">
    <property type="entry name" value="Laminin subunit alpha-2"/>
    <property type="match status" value="1"/>
</dbReference>
<keyword evidence="4" id="KW-0677">Repeat</keyword>
<evidence type="ECO:0000256" key="1">
    <source>
        <dbReference type="ARBA" id="ARBA00004302"/>
    </source>
</evidence>
<dbReference type="CDD" id="cd00055">
    <property type="entry name" value="EGF_Lam"/>
    <property type="match status" value="4"/>
</dbReference>
<dbReference type="FunFam" id="2.10.25.10:FF:000441">
    <property type="entry name" value="Laminin subunit gamma 2"/>
    <property type="match status" value="1"/>
</dbReference>
<dbReference type="AlphaFoldDB" id="A0A151MI77"/>
<feature type="coiled-coil region" evidence="10">
    <location>
        <begin position="1112"/>
        <end position="1167"/>
    </location>
</feature>
<keyword evidence="3 11" id="KW-0732">Signal</keyword>
<dbReference type="InterPro" id="IPR000034">
    <property type="entry name" value="Laminin_IV"/>
</dbReference>
<organism evidence="14 15">
    <name type="scientific">Alligator mississippiensis</name>
    <name type="common">American alligator</name>
    <dbReference type="NCBI Taxonomy" id="8496"/>
    <lineage>
        <taxon>Eukaryota</taxon>
        <taxon>Metazoa</taxon>
        <taxon>Chordata</taxon>
        <taxon>Craniata</taxon>
        <taxon>Vertebrata</taxon>
        <taxon>Euteleostomi</taxon>
        <taxon>Archelosauria</taxon>
        <taxon>Archosauria</taxon>
        <taxon>Crocodylia</taxon>
        <taxon>Alligatoridae</taxon>
        <taxon>Alligatorinae</taxon>
        <taxon>Alligator</taxon>
    </lineage>
</organism>
<dbReference type="GO" id="GO:0005604">
    <property type="term" value="C:basement membrane"/>
    <property type="evidence" value="ECO:0007669"/>
    <property type="project" value="UniProtKB-SubCell"/>
</dbReference>
<dbReference type="GO" id="GO:0009888">
    <property type="term" value="P:tissue development"/>
    <property type="evidence" value="ECO:0007669"/>
    <property type="project" value="TreeGrafter"/>
</dbReference>
<dbReference type="Proteomes" id="UP000050525">
    <property type="component" value="Unassembled WGS sequence"/>
</dbReference>